<accession>A0A8J8B4D7</accession>
<organism evidence="2 3">
    <name type="scientific">Methanocalculus chunghsingensis</name>
    <dbReference type="NCBI Taxonomy" id="156457"/>
    <lineage>
        <taxon>Archaea</taxon>
        <taxon>Methanobacteriati</taxon>
        <taxon>Methanobacteriota</taxon>
        <taxon>Stenosarchaea group</taxon>
        <taxon>Methanomicrobia</taxon>
        <taxon>Methanomicrobiales</taxon>
        <taxon>Methanocalculaceae</taxon>
        <taxon>Methanocalculus</taxon>
    </lineage>
</organism>
<feature type="domain" description="Roadblock/LAMTOR2" evidence="1">
    <location>
        <begin position="11"/>
        <end position="100"/>
    </location>
</feature>
<evidence type="ECO:0000313" key="2">
    <source>
        <dbReference type="EMBL" id="MBR1367963.1"/>
    </source>
</evidence>
<dbReference type="Gene3D" id="3.30.450.30">
    <property type="entry name" value="Dynein light chain 2a, cytoplasmic"/>
    <property type="match status" value="1"/>
</dbReference>
<evidence type="ECO:0000313" key="3">
    <source>
        <dbReference type="Proteomes" id="UP000730161"/>
    </source>
</evidence>
<name>A0A8J8B4D7_9EURY</name>
<proteinExistence type="predicted"/>
<sequence>MSSPGTLKEKVRHYIDDILAVPGIIDCALVSNDGILIGKSFEDSISAQSFGAMCATMIASSEAAASVVNVKSPFWVLVKSEDKMIIVIGAGARLLIAAIVDVGVDVEVLSTKLLEIGESIGGTL</sequence>
<dbReference type="RefSeq" id="WP_211529566.1">
    <property type="nucleotide sequence ID" value="NZ_JWHL01000001.1"/>
</dbReference>
<dbReference type="Pfam" id="PF03259">
    <property type="entry name" value="Robl_LC7"/>
    <property type="match status" value="1"/>
</dbReference>
<dbReference type="OrthoDB" id="111680at2157"/>
<keyword evidence="3" id="KW-1185">Reference proteome</keyword>
<gene>
    <name evidence="2" type="ORF">RJ53_00025</name>
</gene>
<dbReference type="InterPro" id="IPR004942">
    <property type="entry name" value="Roadblock/LAMTOR2_dom"/>
</dbReference>
<dbReference type="EMBL" id="JWHL01000001">
    <property type="protein sequence ID" value="MBR1367963.1"/>
    <property type="molecule type" value="Genomic_DNA"/>
</dbReference>
<evidence type="ECO:0000259" key="1">
    <source>
        <dbReference type="SMART" id="SM00960"/>
    </source>
</evidence>
<dbReference type="Proteomes" id="UP000730161">
    <property type="component" value="Unassembled WGS sequence"/>
</dbReference>
<comment type="caution">
    <text evidence="2">The sequence shown here is derived from an EMBL/GenBank/DDBJ whole genome shotgun (WGS) entry which is preliminary data.</text>
</comment>
<dbReference type="SMART" id="SM00960">
    <property type="entry name" value="Robl_LC7"/>
    <property type="match status" value="1"/>
</dbReference>
<dbReference type="SUPFAM" id="SSF103196">
    <property type="entry name" value="Roadblock/LC7 domain"/>
    <property type="match status" value="1"/>
</dbReference>
<reference evidence="2" key="1">
    <citation type="submission" date="2014-12" db="EMBL/GenBank/DDBJ databases">
        <authorList>
            <person name="Huang H.-H."/>
            <person name="Chen S.-C."/>
            <person name="Lai M.-C."/>
        </authorList>
    </citation>
    <scope>NUCLEOTIDE SEQUENCE</scope>
    <source>
        <strain evidence="2">K1F9705b</strain>
    </source>
</reference>
<protein>
    <recommendedName>
        <fullName evidence="1">Roadblock/LAMTOR2 domain-containing protein</fullName>
    </recommendedName>
</protein>
<dbReference type="AlphaFoldDB" id="A0A8J8B4D7"/>